<dbReference type="GO" id="GO:0003676">
    <property type="term" value="F:nucleic acid binding"/>
    <property type="evidence" value="ECO:0007669"/>
    <property type="project" value="InterPro"/>
</dbReference>
<reference evidence="4" key="2">
    <citation type="submission" date="2025-08" db="UniProtKB">
        <authorList>
            <consortium name="Ensembl"/>
        </authorList>
    </citation>
    <scope>IDENTIFICATION</scope>
</reference>
<evidence type="ECO:0000256" key="2">
    <source>
        <dbReference type="SAM" id="MobiDB-lite"/>
    </source>
</evidence>
<dbReference type="FunFam" id="3.30.160.60:FF:000680">
    <property type="entry name" value="S phase cyclin A-associated protein in the endoplasmic reticulum"/>
    <property type="match status" value="1"/>
</dbReference>
<feature type="compositionally biased region" description="Polar residues" evidence="2">
    <location>
        <begin position="164"/>
        <end position="174"/>
    </location>
</feature>
<sequence>CFQNTALECKLSAAGAGDKSFDKSPTKSRQPRKVDLRARYWAFLWADKVKANHGTKAANPELATAQACLLPPAQKALRKNDRKDAEGWETVQRGRPVRSRSTTLATKAPLAAESLKCRGDSDKENGISPAAENKHGSSAIAALSENTELVQKDPLQHPEGPLTERTQVTNGSTGTALQGDCLKPAPEMAPVLTSTDCSSKTLHMNEASPQSTDTTDWHQTEKAKSETEMDPSDISNVSAARLSMAEVLAKKEELADRLEKANEEAIASAIAEEEQLTREIEAEENNDINIETDNDSDFSANMGNGSISFCGLSMDWNDVLADYEARESWRQSNSWGDRVEEEPARPPGHGIHMHEKLSSPSRKRTIAESKKKHEEKQMKAQQLREKLREEKTLKLQKLMEREKDVRKWKEELLDQRRRMMEEKLLHAEFKREVQLQAIVKKAQEEEAKVNEIAFINTLEAQNKRHDVLNKLKEYEQRLNELQEERQRRQEEKQARDEAVQERKRALEAERQARVEELLMKRKEQEARIEQQRQEKEKAREDAARERARDREERLAALTAAQQEAMEELQKKIQLKHDESIRRHMEQIEQRKEKAAELSSGRHANTDYAPKLTPYERKKQCSLCNVMISSEVYLFSHIKGKKHQQAVRENSSIQGRELSDEEVEHLSLKKYIVDIVVESSVPVEPLKDGEEKQKIKKKAKKLKARMNSSVLKITLMSLIYGHFL</sequence>
<proteinExistence type="predicted"/>
<dbReference type="PANTHER" id="PTHR31434">
    <property type="entry name" value="S PHASE CYCLIN A-ASSOCIATED PROTEIN IN THE ENDOPLASMIC RETICULUM"/>
    <property type="match status" value="1"/>
</dbReference>
<dbReference type="Gene3D" id="3.30.160.60">
    <property type="entry name" value="Classic Zinc Finger"/>
    <property type="match status" value="1"/>
</dbReference>
<feature type="compositionally biased region" description="Basic and acidic residues" evidence="2">
    <location>
        <begin position="215"/>
        <end position="227"/>
    </location>
</feature>
<gene>
    <name evidence="4" type="primary">SCAPER</name>
</gene>
<feature type="region of interest" description="Disordered" evidence="2">
    <location>
        <begin position="203"/>
        <end position="233"/>
    </location>
</feature>
<reference evidence="4" key="1">
    <citation type="submission" date="2020-10" db="EMBL/GenBank/DDBJ databases">
        <title>Catharus ustulatus (Swainson's thrush) genome, bCatUst1, primary haplotype v2.</title>
        <authorList>
            <person name="Delmore K."/>
            <person name="Vafadar M."/>
            <person name="Formenti G."/>
            <person name="Chow W."/>
            <person name="Pelan S."/>
            <person name="Howe K."/>
            <person name="Rhie A."/>
            <person name="Mountcastle J."/>
            <person name="Haase B."/>
            <person name="Fedrigo O."/>
            <person name="Jarvis E.D."/>
        </authorList>
    </citation>
    <scope>NUCLEOTIDE SEQUENCE [LARGE SCALE GENOMIC DNA]</scope>
</reference>
<feature type="coiled-coil region" evidence="1">
    <location>
        <begin position="366"/>
        <end position="418"/>
    </location>
</feature>
<evidence type="ECO:0000256" key="1">
    <source>
        <dbReference type="SAM" id="Coils"/>
    </source>
</evidence>
<feature type="region of interest" description="Disordered" evidence="2">
    <location>
        <begin position="153"/>
        <end position="174"/>
    </location>
</feature>
<organism evidence="4 5">
    <name type="scientific">Catharus ustulatus</name>
    <name type="common">Russet-backed thrush</name>
    <name type="synonym">Hylocichla ustulatus</name>
    <dbReference type="NCBI Taxonomy" id="91951"/>
    <lineage>
        <taxon>Eukaryota</taxon>
        <taxon>Metazoa</taxon>
        <taxon>Chordata</taxon>
        <taxon>Craniata</taxon>
        <taxon>Vertebrata</taxon>
        <taxon>Euteleostomi</taxon>
        <taxon>Archelosauria</taxon>
        <taxon>Archosauria</taxon>
        <taxon>Dinosauria</taxon>
        <taxon>Saurischia</taxon>
        <taxon>Theropoda</taxon>
        <taxon>Coelurosauria</taxon>
        <taxon>Aves</taxon>
        <taxon>Neognathae</taxon>
        <taxon>Neoaves</taxon>
        <taxon>Telluraves</taxon>
        <taxon>Australaves</taxon>
        <taxon>Passeriformes</taxon>
        <taxon>Turdidae</taxon>
        <taxon>Catharus</taxon>
    </lineage>
</organism>
<dbReference type="SUPFAM" id="SSF57667">
    <property type="entry name" value="beta-beta-alpha zinc fingers"/>
    <property type="match status" value="1"/>
</dbReference>
<dbReference type="SMART" id="SM00451">
    <property type="entry name" value="ZnF_U1"/>
    <property type="match status" value="1"/>
</dbReference>
<keyword evidence="1" id="KW-0175">Coiled coil</keyword>
<evidence type="ECO:0000313" key="4">
    <source>
        <dbReference type="Ensembl" id="ENSCUSP00005025755.1"/>
    </source>
</evidence>
<dbReference type="PANTHER" id="PTHR31434:SF2">
    <property type="entry name" value="S PHASE CYCLIN A-ASSOCIATED PROTEIN IN THE ENDOPLASMIC RETICULUM"/>
    <property type="match status" value="1"/>
</dbReference>
<feature type="region of interest" description="Disordered" evidence="2">
    <location>
        <begin position="589"/>
        <end position="608"/>
    </location>
</feature>
<keyword evidence="5" id="KW-1185">Reference proteome</keyword>
<protein>
    <submittedName>
        <fullName evidence="4">S-phase cyclin A associated protein in the ER</fullName>
    </submittedName>
</protein>
<evidence type="ECO:0000313" key="5">
    <source>
        <dbReference type="Proteomes" id="UP000694563"/>
    </source>
</evidence>
<feature type="region of interest" description="Disordered" evidence="2">
    <location>
        <begin position="76"/>
        <end position="103"/>
    </location>
</feature>
<feature type="region of interest" description="Disordered" evidence="2">
    <location>
        <begin position="331"/>
        <end position="363"/>
    </location>
</feature>
<feature type="region of interest" description="Disordered" evidence="2">
    <location>
        <begin position="527"/>
        <end position="549"/>
    </location>
</feature>
<dbReference type="Ensembl" id="ENSCUST00005026672.1">
    <property type="protein sequence ID" value="ENSCUSP00005025755.1"/>
    <property type="gene ID" value="ENSCUSG00005015859.1"/>
</dbReference>
<feature type="compositionally biased region" description="Polar residues" evidence="2">
    <location>
        <begin position="203"/>
        <end position="214"/>
    </location>
</feature>
<evidence type="ECO:0000259" key="3">
    <source>
        <dbReference type="SMART" id="SM00451"/>
    </source>
</evidence>
<reference evidence="4" key="3">
    <citation type="submission" date="2025-09" db="UniProtKB">
        <authorList>
            <consortium name="Ensembl"/>
        </authorList>
    </citation>
    <scope>IDENTIFICATION</scope>
</reference>
<dbReference type="AlphaFoldDB" id="A0A8C3V9A5"/>
<dbReference type="InterPro" id="IPR003604">
    <property type="entry name" value="Matrin/U1-like-C_Znf_C2H2"/>
</dbReference>
<feature type="domain" description="U1-type" evidence="3">
    <location>
        <begin position="615"/>
        <end position="649"/>
    </location>
</feature>
<name>A0A8C3V9A5_CATUS</name>
<dbReference type="Pfam" id="PF12874">
    <property type="entry name" value="zf-met"/>
    <property type="match status" value="1"/>
</dbReference>
<dbReference type="GO" id="GO:0008270">
    <property type="term" value="F:zinc ion binding"/>
    <property type="evidence" value="ECO:0007669"/>
    <property type="project" value="InterPro"/>
</dbReference>
<dbReference type="Proteomes" id="UP000694563">
    <property type="component" value="Chromosome 12"/>
</dbReference>
<dbReference type="InterPro" id="IPR013087">
    <property type="entry name" value="Znf_C2H2_type"/>
</dbReference>
<feature type="coiled-coil region" evidence="1">
    <location>
        <begin position="244"/>
        <end position="286"/>
    </location>
</feature>
<dbReference type="InterPro" id="IPR036236">
    <property type="entry name" value="Znf_C2H2_sf"/>
</dbReference>
<accession>A0A8C3V9A5</accession>